<evidence type="ECO:0000256" key="8">
    <source>
        <dbReference type="ARBA" id="ARBA00023014"/>
    </source>
</evidence>
<dbReference type="GO" id="GO:0046872">
    <property type="term" value="F:metal ion binding"/>
    <property type="evidence" value="ECO:0007669"/>
    <property type="project" value="UniProtKB-KW"/>
</dbReference>
<dbReference type="EC" id="1.17.99.6" evidence="9"/>
<feature type="binding site" evidence="9">
    <location>
        <position position="59"/>
    </location>
    <ligand>
        <name>cob(II)alamin</name>
        <dbReference type="ChEBI" id="CHEBI:16304"/>
    </ligand>
</feature>
<feature type="binding site" evidence="9">
    <location>
        <begin position="241"/>
        <end position="242"/>
    </location>
    <ligand>
        <name>cob(II)alamin</name>
        <dbReference type="ChEBI" id="CHEBI:16304"/>
    </ligand>
</feature>
<dbReference type="Proteomes" id="UP000239772">
    <property type="component" value="Unassembled WGS sequence"/>
</dbReference>
<evidence type="ECO:0000313" key="12">
    <source>
        <dbReference type="Proteomes" id="UP000239772"/>
    </source>
</evidence>
<keyword evidence="2 9" id="KW-0963">Cytoplasm</keyword>
<comment type="caution">
    <text evidence="11">The sequence shown here is derived from an EMBL/GenBank/DDBJ whole genome shotgun (WGS) entry which is preliminary data.</text>
</comment>
<evidence type="ECO:0000256" key="3">
    <source>
        <dbReference type="ARBA" id="ARBA00022694"/>
    </source>
</evidence>
<dbReference type="PROSITE" id="PS51379">
    <property type="entry name" value="4FE4S_FER_2"/>
    <property type="match status" value="1"/>
</dbReference>
<dbReference type="HAMAP" id="MF_00916">
    <property type="entry name" value="QueG"/>
    <property type="match status" value="1"/>
</dbReference>
<name>A0A2T1HNW9_9HYPH</name>
<evidence type="ECO:0000256" key="1">
    <source>
        <dbReference type="ARBA" id="ARBA00022485"/>
    </source>
</evidence>
<dbReference type="InterPro" id="IPR017896">
    <property type="entry name" value="4Fe4S_Fe-S-bd"/>
</dbReference>
<feature type="binding site" evidence="9">
    <location>
        <position position="216"/>
    </location>
    <ligand>
        <name>cob(II)alamin</name>
        <dbReference type="ChEBI" id="CHEBI:16304"/>
    </ligand>
</feature>
<evidence type="ECO:0000259" key="10">
    <source>
        <dbReference type="PROSITE" id="PS51379"/>
    </source>
</evidence>
<dbReference type="UniPathway" id="UPA00392"/>
<gene>
    <name evidence="9 11" type="primary">queG</name>
    <name evidence="11" type="ORF">SLNSH_19330</name>
</gene>
<comment type="caution">
    <text evidence="9">Lacks conserved residue(s) required for the propagation of feature annotation.</text>
</comment>
<comment type="similarity">
    <text evidence="9">Belongs to the QueG family.</text>
</comment>
<comment type="catalytic activity">
    <reaction evidence="9">
        <text>epoxyqueuosine(34) in tRNA + AH2 = queuosine(34) in tRNA + A + H2O</text>
        <dbReference type="Rhea" id="RHEA:32159"/>
        <dbReference type="Rhea" id="RHEA-COMP:18571"/>
        <dbReference type="Rhea" id="RHEA-COMP:18582"/>
        <dbReference type="ChEBI" id="CHEBI:13193"/>
        <dbReference type="ChEBI" id="CHEBI:15377"/>
        <dbReference type="ChEBI" id="CHEBI:17499"/>
        <dbReference type="ChEBI" id="CHEBI:194431"/>
        <dbReference type="ChEBI" id="CHEBI:194443"/>
        <dbReference type="EC" id="1.17.99.6"/>
    </reaction>
</comment>
<organism evidence="11 12">
    <name type="scientific">Alsobacter soli</name>
    <dbReference type="NCBI Taxonomy" id="2109933"/>
    <lineage>
        <taxon>Bacteria</taxon>
        <taxon>Pseudomonadati</taxon>
        <taxon>Pseudomonadota</taxon>
        <taxon>Alphaproteobacteria</taxon>
        <taxon>Hyphomicrobiales</taxon>
        <taxon>Alsobacteraceae</taxon>
        <taxon>Alsobacter</taxon>
    </lineage>
</organism>
<dbReference type="RefSeq" id="WP_106339057.1">
    <property type="nucleotide sequence ID" value="NZ_PVZS01000027.1"/>
</dbReference>
<keyword evidence="6 9" id="KW-0560">Oxidoreductase</keyword>
<dbReference type="GO" id="GO:0005737">
    <property type="term" value="C:cytoplasm"/>
    <property type="evidence" value="ECO:0007669"/>
    <property type="project" value="UniProtKB-SubCell"/>
</dbReference>
<proteinExistence type="inferred from homology"/>
<evidence type="ECO:0000256" key="5">
    <source>
        <dbReference type="ARBA" id="ARBA00022785"/>
    </source>
</evidence>
<dbReference type="Gene3D" id="3.30.70.20">
    <property type="match status" value="1"/>
</dbReference>
<feature type="domain" description="4Fe-4S ferredoxin-type" evidence="10">
    <location>
        <begin position="178"/>
        <end position="208"/>
    </location>
</feature>
<feature type="binding site" evidence="9">
    <location>
        <position position="158"/>
    </location>
    <ligand>
        <name>cob(II)alamin</name>
        <dbReference type="ChEBI" id="CHEBI:16304"/>
    </ligand>
</feature>
<feature type="binding site" evidence="9">
    <location>
        <position position="134"/>
    </location>
    <ligand>
        <name>cob(II)alamin</name>
        <dbReference type="ChEBI" id="CHEBI:16304"/>
    </ligand>
</feature>
<feature type="binding site" evidence="9">
    <location>
        <position position="248"/>
    </location>
    <ligand>
        <name>[4Fe-4S] cluster</name>
        <dbReference type="ChEBI" id="CHEBI:49883"/>
        <label>1</label>
    </ligand>
</feature>
<dbReference type="GO" id="GO:0051539">
    <property type="term" value="F:4 iron, 4 sulfur cluster binding"/>
    <property type="evidence" value="ECO:0007669"/>
    <property type="project" value="UniProtKB-KW"/>
</dbReference>
<dbReference type="PANTHER" id="PTHR30002">
    <property type="entry name" value="EPOXYQUEUOSINE REDUCTASE"/>
    <property type="match status" value="1"/>
</dbReference>
<evidence type="ECO:0000256" key="4">
    <source>
        <dbReference type="ARBA" id="ARBA00022723"/>
    </source>
</evidence>
<feature type="binding site" evidence="9">
    <location>
        <position position="244"/>
    </location>
    <ligand>
        <name>[4Fe-4S] cluster</name>
        <dbReference type="ChEBI" id="CHEBI:49883"/>
        <label>2</label>
    </ligand>
</feature>
<feature type="binding site" evidence="9">
    <location>
        <position position="194"/>
    </location>
    <ligand>
        <name>[4Fe-4S] cluster</name>
        <dbReference type="ChEBI" id="CHEBI:49883"/>
        <label>1</label>
    </ligand>
</feature>
<keyword evidence="5 9" id="KW-0671">Queuosine biosynthesis</keyword>
<dbReference type="Pfam" id="PF08331">
    <property type="entry name" value="QueG_DUF1730"/>
    <property type="match status" value="1"/>
</dbReference>
<keyword evidence="1 9" id="KW-0004">4Fe-4S</keyword>
<keyword evidence="9" id="KW-0170">Cobalt</keyword>
<dbReference type="InterPro" id="IPR013542">
    <property type="entry name" value="QueG_DUF1730"/>
</dbReference>
<keyword evidence="8 9" id="KW-0411">Iron-sulfur</keyword>
<reference evidence="12" key="1">
    <citation type="submission" date="2018-03" db="EMBL/GenBank/DDBJ databases">
        <authorList>
            <person name="Sun L."/>
            <person name="Liu H."/>
            <person name="Chen W."/>
            <person name="Huang K."/>
            <person name="Liu W."/>
            <person name="Gao X."/>
        </authorList>
    </citation>
    <scope>NUCLEOTIDE SEQUENCE [LARGE SCALE GENOMIC DNA]</scope>
    <source>
        <strain evidence="12">SH9</strain>
    </source>
</reference>
<feature type="binding site" evidence="9">
    <location>
        <position position="214"/>
    </location>
    <ligand>
        <name>[4Fe-4S] cluster</name>
        <dbReference type="ChEBI" id="CHEBI:49883"/>
        <label>2</label>
    </ligand>
</feature>
<feature type="binding site" evidence="9">
    <location>
        <position position="223"/>
    </location>
    <ligand>
        <name>tRNA</name>
        <dbReference type="ChEBI" id="CHEBI:17843"/>
    </ligand>
</feature>
<dbReference type="NCBIfam" id="TIGR00276">
    <property type="entry name" value="tRNA epoxyqueuosine(34) reductase QueG"/>
    <property type="match status" value="1"/>
</dbReference>
<keyword evidence="3 9" id="KW-0819">tRNA processing</keyword>
<keyword evidence="7 9" id="KW-0408">Iron</keyword>
<dbReference type="Pfam" id="PF13484">
    <property type="entry name" value="Fer4_16"/>
    <property type="match status" value="1"/>
</dbReference>
<comment type="cofactor">
    <cofactor evidence="9">
        <name>cob(II)alamin</name>
        <dbReference type="ChEBI" id="CHEBI:16304"/>
    </cofactor>
</comment>
<dbReference type="OrthoDB" id="9784571at2"/>
<evidence type="ECO:0000256" key="2">
    <source>
        <dbReference type="ARBA" id="ARBA00022490"/>
    </source>
</evidence>
<dbReference type="SUPFAM" id="SSF46548">
    <property type="entry name" value="alpha-helical ferredoxin"/>
    <property type="match status" value="1"/>
</dbReference>
<dbReference type="InterPro" id="IPR017900">
    <property type="entry name" value="4Fe4S_Fe_S_CS"/>
</dbReference>
<dbReference type="AlphaFoldDB" id="A0A2T1HNW9"/>
<evidence type="ECO:0000313" key="11">
    <source>
        <dbReference type="EMBL" id="PSC03358.1"/>
    </source>
</evidence>
<sequence>MSGDRLKARLLADAAREGFDAVGVTTPDAIPDAPARLAEALAQGWHAGMDWLAETPERRASPAGLWPDVRSVVLLGTSYAPEEDPLAGLAHPDRAVISVYARSRDYHDVIKGKLKQVAGRFAAAAGADVKVFVDTAPVMEKPLAAAAGLGWQGKHSVLVSRRHGSWLFLGAIYTTAALPPDAPEPDHCGSCRRCLDICPTDAFPAPYRLDAGRCISYLTIEHKGPIPHELRTGVGNRVFGCDDCLAVCPWNKFAQAGREAKLRAREDLANPPLAELARLDDAAFRLRFAGTPVKRTGRDRFVRNVLVAVGNSGDAALAREAEALLSDASPLVRGAAIWALGRLAPDRLAAARRELEPAEADPDVVAEWRLAGGGPAERSNAS</sequence>
<comment type="cofactor">
    <cofactor evidence="9">
        <name>[4Fe-4S] cluster</name>
        <dbReference type="ChEBI" id="CHEBI:49883"/>
    </cofactor>
    <text evidence="9">Binds 2 [4Fe-4S] clusters per monomer.</text>
</comment>
<dbReference type="GO" id="GO:0052693">
    <property type="term" value="F:epoxyqueuosine reductase activity"/>
    <property type="evidence" value="ECO:0007669"/>
    <property type="project" value="UniProtKB-UniRule"/>
</dbReference>
<dbReference type="EMBL" id="PVZS01000027">
    <property type="protein sequence ID" value="PSC03358.1"/>
    <property type="molecule type" value="Genomic_DNA"/>
</dbReference>
<dbReference type="GO" id="GO:0008616">
    <property type="term" value="P:tRNA queuosine(34) biosynthetic process"/>
    <property type="evidence" value="ECO:0007669"/>
    <property type="project" value="UniProtKB-UniRule"/>
</dbReference>
<comment type="function">
    <text evidence="9">Catalyzes the conversion of epoxyqueuosine (oQ) to queuosine (Q), which is a hypermodified base found in the wobble positions of tRNA(Asp), tRNA(Asn), tRNA(His) and tRNA(Tyr).</text>
</comment>
<feature type="binding site" evidence="9">
    <location>
        <position position="191"/>
    </location>
    <ligand>
        <name>[4Fe-4S] cluster</name>
        <dbReference type="ChEBI" id="CHEBI:49883"/>
        <label>1</label>
    </ligand>
</feature>
<feature type="binding site" evidence="9">
    <location>
        <position position="198"/>
    </location>
    <ligand>
        <name>[4Fe-4S] cluster</name>
        <dbReference type="ChEBI" id="CHEBI:49883"/>
        <label>2</label>
    </ligand>
</feature>
<evidence type="ECO:0000256" key="9">
    <source>
        <dbReference type="HAMAP-Rule" id="MF_00916"/>
    </source>
</evidence>
<comment type="pathway">
    <text evidence="9">tRNA modification; tRNA-queuosine biosynthesis.</text>
</comment>
<comment type="subunit">
    <text evidence="9">Monomer.</text>
</comment>
<keyword evidence="9" id="KW-0846">Cobalamin</keyword>
<dbReference type="GO" id="GO:0031419">
    <property type="term" value="F:cobalamin binding"/>
    <property type="evidence" value="ECO:0007669"/>
    <property type="project" value="UniProtKB-KW"/>
</dbReference>
<comment type="subcellular location">
    <subcellularLocation>
        <location evidence="9">Cytoplasm</location>
    </subcellularLocation>
</comment>
<evidence type="ECO:0000256" key="7">
    <source>
        <dbReference type="ARBA" id="ARBA00023004"/>
    </source>
</evidence>
<feature type="binding site" evidence="9">
    <location>
        <position position="241"/>
    </location>
    <ligand>
        <name>[4Fe-4S] cluster</name>
        <dbReference type="ChEBI" id="CHEBI:49883"/>
        <label>2</label>
    </ligand>
</feature>
<protein>
    <recommendedName>
        <fullName evidence="9">Epoxyqueuosine reductase</fullName>
        <ecNumber evidence="9">1.17.99.6</ecNumber>
    </recommendedName>
    <alternativeName>
        <fullName evidence="9">Queuosine biosynthesis protein QueG</fullName>
    </alternativeName>
</protein>
<keyword evidence="12" id="KW-1185">Reference proteome</keyword>
<dbReference type="PROSITE" id="PS00198">
    <property type="entry name" value="4FE4S_FER_1"/>
    <property type="match status" value="1"/>
</dbReference>
<feature type="binding site" evidence="9">
    <location>
        <position position="188"/>
    </location>
    <ligand>
        <name>[4Fe-4S] cluster</name>
        <dbReference type="ChEBI" id="CHEBI:49883"/>
        <label>1</label>
    </ligand>
</feature>
<evidence type="ECO:0000256" key="6">
    <source>
        <dbReference type="ARBA" id="ARBA00023002"/>
    </source>
</evidence>
<dbReference type="InterPro" id="IPR004453">
    <property type="entry name" value="QueG"/>
</dbReference>
<feature type="binding site" evidence="9">
    <location>
        <position position="169"/>
    </location>
    <ligand>
        <name>cob(II)alamin</name>
        <dbReference type="ChEBI" id="CHEBI:16304"/>
    </ligand>
</feature>
<keyword evidence="4 9" id="KW-0479">Metal-binding</keyword>
<dbReference type="PANTHER" id="PTHR30002:SF4">
    <property type="entry name" value="EPOXYQUEUOSINE REDUCTASE"/>
    <property type="match status" value="1"/>
</dbReference>
<accession>A0A2T1HNW9</accession>
<feature type="active site" description="Proton donor" evidence="9">
    <location>
        <position position="134"/>
    </location>
</feature>